<dbReference type="EMBL" id="CAAALY010002945">
    <property type="protein sequence ID" value="VEL08011.1"/>
    <property type="molecule type" value="Genomic_DNA"/>
</dbReference>
<keyword evidence="3" id="KW-1185">Reference proteome</keyword>
<dbReference type="Pfam" id="PF00625">
    <property type="entry name" value="Guanylate_kin"/>
    <property type="match status" value="1"/>
</dbReference>
<dbReference type="Proteomes" id="UP000784294">
    <property type="component" value="Unassembled WGS sequence"/>
</dbReference>
<dbReference type="AlphaFoldDB" id="A0A3S4ZZG4"/>
<dbReference type="OrthoDB" id="6281466at2759"/>
<dbReference type="InterPro" id="IPR027417">
    <property type="entry name" value="P-loop_NTPase"/>
</dbReference>
<protein>
    <recommendedName>
        <fullName evidence="1">Guanylate kinase-like domain-containing protein</fullName>
    </recommendedName>
</protein>
<name>A0A3S4ZZG4_9PLAT</name>
<reference evidence="2" key="1">
    <citation type="submission" date="2018-11" db="EMBL/GenBank/DDBJ databases">
        <authorList>
            <consortium name="Pathogen Informatics"/>
        </authorList>
    </citation>
    <scope>NUCLEOTIDE SEQUENCE</scope>
</reference>
<evidence type="ECO:0000259" key="1">
    <source>
        <dbReference type="PROSITE" id="PS50052"/>
    </source>
</evidence>
<accession>A0A3S4ZZG4</accession>
<dbReference type="PROSITE" id="PS50052">
    <property type="entry name" value="GUANYLATE_KINASE_2"/>
    <property type="match status" value="1"/>
</dbReference>
<feature type="domain" description="Guanylate kinase-like" evidence="1">
    <location>
        <begin position="49"/>
        <end position="83"/>
    </location>
</feature>
<dbReference type="Gene3D" id="3.40.50.300">
    <property type="entry name" value="P-loop containing nucleotide triphosphate hydrolases"/>
    <property type="match status" value="1"/>
</dbReference>
<dbReference type="InterPro" id="IPR008145">
    <property type="entry name" value="GK/Ca_channel_bsu"/>
</dbReference>
<evidence type="ECO:0000313" key="2">
    <source>
        <dbReference type="EMBL" id="VEL08011.1"/>
    </source>
</evidence>
<proteinExistence type="predicted"/>
<sequence>MPTTPNPDTKLSYLFRVDLNLLACISMYFATLDYQPYEEIIASPPNFRLKTLILLGAKGVGRRHIKNCLITNHPDKFVAPIPR</sequence>
<dbReference type="InterPro" id="IPR008144">
    <property type="entry name" value="Guanylate_kin-like_dom"/>
</dbReference>
<evidence type="ECO:0000313" key="3">
    <source>
        <dbReference type="Proteomes" id="UP000784294"/>
    </source>
</evidence>
<organism evidence="2 3">
    <name type="scientific">Protopolystoma xenopodis</name>
    <dbReference type="NCBI Taxonomy" id="117903"/>
    <lineage>
        <taxon>Eukaryota</taxon>
        <taxon>Metazoa</taxon>
        <taxon>Spiralia</taxon>
        <taxon>Lophotrochozoa</taxon>
        <taxon>Platyhelminthes</taxon>
        <taxon>Monogenea</taxon>
        <taxon>Polyopisthocotylea</taxon>
        <taxon>Polystomatidea</taxon>
        <taxon>Polystomatidae</taxon>
        <taxon>Protopolystoma</taxon>
    </lineage>
</organism>
<comment type="caution">
    <text evidence="2">The sequence shown here is derived from an EMBL/GenBank/DDBJ whole genome shotgun (WGS) entry which is preliminary data.</text>
</comment>
<gene>
    <name evidence="2" type="ORF">PXEA_LOCUS1451</name>
</gene>